<reference evidence="3" key="2">
    <citation type="submission" date="2019-11" db="UniProtKB">
        <authorList>
            <consortium name="WormBaseParasite"/>
        </authorList>
    </citation>
    <scope>IDENTIFICATION</scope>
</reference>
<evidence type="ECO:0000313" key="1">
    <source>
        <dbReference type="EMBL" id="VDD82716.1"/>
    </source>
</evidence>
<dbReference type="EMBL" id="UXSR01005560">
    <property type="protein sequence ID" value="VDD82716.1"/>
    <property type="molecule type" value="Genomic_DNA"/>
</dbReference>
<sequence length="106" mass="11428">MCKRDTYCTPAMPCPGAARIKCTKPICRKLAHMVDGPRVACDTENQCCHKSSLCNPTNNASGACRPCCLPLKAPDPCPPYGPVCLADSCGPSVEVDKSDRWNKGWN</sequence>
<reference evidence="1 2" key="1">
    <citation type="submission" date="2018-10" db="EMBL/GenBank/DDBJ databases">
        <authorList>
            <consortium name="Pathogen Informatics"/>
        </authorList>
    </citation>
    <scope>NUCLEOTIDE SEQUENCE [LARGE SCALE GENOMIC DNA]</scope>
</reference>
<dbReference type="AlphaFoldDB" id="A0A0R3ULY6"/>
<name>A0A0R3ULY6_MESCO</name>
<organism evidence="1 2">
    <name type="scientific">Mesocestoides corti</name>
    <name type="common">Flatworm</name>
    <dbReference type="NCBI Taxonomy" id="53468"/>
    <lineage>
        <taxon>Eukaryota</taxon>
        <taxon>Metazoa</taxon>
        <taxon>Spiralia</taxon>
        <taxon>Lophotrochozoa</taxon>
        <taxon>Platyhelminthes</taxon>
        <taxon>Cestoda</taxon>
        <taxon>Eucestoda</taxon>
        <taxon>Cyclophyllidea</taxon>
        <taxon>Mesocestoididae</taxon>
        <taxon>Mesocestoides</taxon>
    </lineage>
</organism>
<evidence type="ECO:0000313" key="3">
    <source>
        <dbReference type="WBParaSite" id="MCU_006607-RA"/>
    </source>
</evidence>
<evidence type="ECO:0000313" key="2">
    <source>
        <dbReference type="Proteomes" id="UP000267029"/>
    </source>
</evidence>
<keyword evidence="2" id="KW-1185">Reference proteome</keyword>
<dbReference type="Proteomes" id="UP000267029">
    <property type="component" value="Unassembled WGS sequence"/>
</dbReference>
<accession>A0A0R3ULY6</accession>
<protein>
    <submittedName>
        <fullName evidence="3">Disintegrin domain-containing protein</fullName>
    </submittedName>
</protein>
<gene>
    <name evidence="1" type="ORF">MCOS_LOCUS8719</name>
</gene>
<proteinExistence type="predicted"/>
<dbReference type="WBParaSite" id="MCU_006607-RA">
    <property type="protein sequence ID" value="MCU_006607-RA"/>
    <property type="gene ID" value="MCU_006607"/>
</dbReference>